<reference evidence="3 4" key="1">
    <citation type="submission" date="2017-09" db="EMBL/GenBank/DDBJ databases">
        <authorList>
            <person name="Zhang H."/>
            <person name="Hu S."/>
            <person name="Xu J."/>
            <person name="He Z."/>
        </authorList>
    </citation>
    <scope>NUCLEOTIDE SEQUENCE [LARGE SCALE GENOMIC DNA]</scope>
    <source>
        <strain evidence="3 4">TXX3120</strain>
        <plasmid evidence="3 4">p1</plasmid>
    </source>
</reference>
<keyword evidence="2" id="KW-0472">Membrane</keyword>
<dbReference type="AlphaFoldDB" id="A0A494V9M3"/>
<geneLocation type="plasmid" evidence="3 4">
    <name>p1</name>
</geneLocation>
<name>A0A494V9M3_9ACTN</name>
<accession>A0A494V9M3</accession>
<keyword evidence="3" id="KW-0614">Plasmid</keyword>
<proteinExistence type="predicted"/>
<dbReference type="KEGG" id="sfug:CNQ36_33430"/>
<dbReference type="Proteomes" id="UP000282170">
    <property type="component" value="Plasmid p1"/>
</dbReference>
<evidence type="ECO:0000313" key="4">
    <source>
        <dbReference type="Proteomes" id="UP000282170"/>
    </source>
</evidence>
<evidence type="ECO:0000256" key="2">
    <source>
        <dbReference type="SAM" id="Phobius"/>
    </source>
</evidence>
<keyword evidence="2" id="KW-0812">Transmembrane</keyword>
<feature type="region of interest" description="Disordered" evidence="1">
    <location>
        <begin position="1"/>
        <end position="35"/>
    </location>
</feature>
<feature type="transmembrane region" description="Helical" evidence="2">
    <location>
        <begin position="66"/>
        <end position="88"/>
    </location>
</feature>
<keyword evidence="2" id="KW-1133">Transmembrane helix</keyword>
<evidence type="ECO:0000313" key="3">
    <source>
        <dbReference type="EMBL" id="AYL40324.1"/>
    </source>
</evidence>
<keyword evidence="4" id="KW-1185">Reference proteome</keyword>
<feature type="transmembrane region" description="Helical" evidence="2">
    <location>
        <begin position="117"/>
        <end position="136"/>
    </location>
</feature>
<feature type="transmembrane region" description="Helical" evidence="2">
    <location>
        <begin position="94"/>
        <end position="110"/>
    </location>
</feature>
<protein>
    <recommendedName>
        <fullName evidence="5">DUF3592 domain-containing protein</fullName>
    </recommendedName>
</protein>
<sequence length="257" mass="26609">MGCSMRRSGWGHDRTEGRREARTRMSRRHRPPTAPDRHLMAHLRNTVWGPAEFVGLPPWWLTAKGLLAGCLAAAAITGSALAGAWYGLPVLADGEGGLVCAAGVTLYLWALRAGRALVGTVAVLAVCLALLAPHAAVDLVLAARGRVAPTLVTSVEGAPETASGKRRYLCSVSRRDGVPLEVRVWRGCGRSTRPGDALAVVYDSEGRVPPQGVASGAARSGSLPELGGLAAALVAGCLVAVVRSYRLSPSTGTAGPP</sequence>
<evidence type="ECO:0008006" key="5">
    <source>
        <dbReference type="Google" id="ProtNLM"/>
    </source>
</evidence>
<gene>
    <name evidence="3" type="ORF">CNQ36_33430</name>
</gene>
<evidence type="ECO:0000256" key="1">
    <source>
        <dbReference type="SAM" id="MobiDB-lite"/>
    </source>
</evidence>
<dbReference type="EMBL" id="CP023408">
    <property type="protein sequence ID" value="AYL40324.1"/>
    <property type="molecule type" value="Genomic_DNA"/>
</dbReference>
<organism evidence="3 4">
    <name type="scientific">Streptomyces fungicidicus</name>
    <dbReference type="NCBI Taxonomy" id="68203"/>
    <lineage>
        <taxon>Bacteria</taxon>
        <taxon>Bacillati</taxon>
        <taxon>Actinomycetota</taxon>
        <taxon>Actinomycetes</taxon>
        <taxon>Kitasatosporales</taxon>
        <taxon>Streptomycetaceae</taxon>
        <taxon>Streptomyces</taxon>
    </lineage>
</organism>
<feature type="compositionally biased region" description="Basic and acidic residues" evidence="1">
    <location>
        <begin position="10"/>
        <end position="23"/>
    </location>
</feature>